<evidence type="ECO:0000313" key="6">
    <source>
        <dbReference type="EMBL" id="GFT89824.1"/>
    </source>
</evidence>
<protein>
    <recommendedName>
        <fullName evidence="5">Granulins domain-containing protein</fullName>
    </recommendedName>
</protein>
<comment type="similarity">
    <text evidence="2">Belongs to the granulin family.</text>
</comment>
<feature type="domain" description="Granulins" evidence="5">
    <location>
        <begin position="95"/>
        <end position="108"/>
    </location>
</feature>
<dbReference type="PANTHER" id="PTHR12274:SF3">
    <property type="entry name" value="PROGRANULIN"/>
    <property type="match status" value="1"/>
</dbReference>
<name>A0A8X6U7M8_NEPPI</name>
<evidence type="ECO:0000256" key="1">
    <source>
        <dbReference type="ARBA" id="ARBA00004613"/>
    </source>
</evidence>
<reference evidence="6" key="1">
    <citation type="submission" date="2020-08" db="EMBL/GenBank/DDBJ databases">
        <title>Multicomponent nature underlies the extraordinary mechanical properties of spider dragline silk.</title>
        <authorList>
            <person name="Kono N."/>
            <person name="Nakamura H."/>
            <person name="Mori M."/>
            <person name="Yoshida Y."/>
            <person name="Ohtoshi R."/>
            <person name="Malay A.D."/>
            <person name="Moran D.A.P."/>
            <person name="Tomita M."/>
            <person name="Numata K."/>
            <person name="Arakawa K."/>
        </authorList>
    </citation>
    <scope>NUCLEOTIDE SEQUENCE</scope>
</reference>
<dbReference type="InterPro" id="IPR037277">
    <property type="entry name" value="Granulin_sf"/>
</dbReference>
<organism evidence="6 7">
    <name type="scientific">Nephila pilipes</name>
    <name type="common">Giant wood spider</name>
    <name type="synonym">Nephila maculata</name>
    <dbReference type="NCBI Taxonomy" id="299642"/>
    <lineage>
        <taxon>Eukaryota</taxon>
        <taxon>Metazoa</taxon>
        <taxon>Ecdysozoa</taxon>
        <taxon>Arthropoda</taxon>
        <taxon>Chelicerata</taxon>
        <taxon>Arachnida</taxon>
        <taxon>Araneae</taxon>
        <taxon>Araneomorphae</taxon>
        <taxon>Entelegynae</taxon>
        <taxon>Araneoidea</taxon>
        <taxon>Nephilidae</taxon>
        <taxon>Nephila</taxon>
    </lineage>
</organism>
<evidence type="ECO:0000259" key="5">
    <source>
        <dbReference type="PROSITE" id="PS00799"/>
    </source>
</evidence>
<dbReference type="GO" id="GO:0005576">
    <property type="term" value="C:extracellular region"/>
    <property type="evidence" value="ECO:0007669"/>
    <property type="project" value="UniProtKB-SubCell"/>
</dbReference>
<keyword evidence="3" id="KW-0964">Secreted</keyword>
<dbReference type="PANTHER" id="PTHR12274">
    <property type="entry name" value="GRANULIN"/>
    <property type="match status" value="1"/>
</dbReference>
<dbReference type="InterPro" id="IPR000118">
    <property type="entry name" value="Granulin"/>
</dbReference>
<proteinExistence type="inferred from homology"/>
<dbReference type="EMBL" id="BMAW01073903">
    <property type="protein sequence ID" value="GFT89824.1"/>
    <property type="molecule type" value="Genomic_DNA"/>
</dbReference>
<dbReference type="Pfam" id="PF00396">
    <property type="entry name" value="Granulin"/>
    <property type="match status" value="2"/>
</dbReference>
<dbReference type="AlphaFoldDB" id="A0A8X6U7M8"/>
<accession>A0A8X6U7M8</accession>
<sequence>MAQFSLTFRYGDMLSNVYRLCRVVITYFDFLFIPGRFAFQKRSMYVLVTLVAFLCSLSGVFSECEPGYCAPDQTCCPGSKTGEWTCCAYPNAACCKDMEHCCPEGQVCSPDSRTCYPKMLPTVRYSLKKRVLEERDFDFDYGTQPIQLCNRSTTCYNSSCCRTESENEFACCDYLGGICCPGGTHCCHPDEKCSESSLECIGKDGSVSDSLPLRDTYPRFPFRMPDIYYATY</sequence>
<comment type="subcellular location">
    <subcellularLocation>
        <location evidence="1">Secreted</location>
    </subcellularLocation>
</comment>
<keyword evidence="7" id="KW-1185">Reference proteome</keyword>
<dbReference type="PROSITE" id="PS00799">
    <property type="entry name" value="GRANULINS"/>
    <property type="match status" value="1"/>
</dbReference>
<comment type="caution">
    <text evidence="6">The sequence shown here is derived from an EMBL/GenBank/DDBJ whole genome shotgun (WGS) entry which is preliminary data.</text>
</comment>
<dbReference type="SMART" id="SM00277">
    <property type="entry name" value="GRAN"/>
    <property type="match status" value="2"/>
</dbReference>
<gene>
    <name evidence="6" type="ORF">NPIL_681821</name>
</gene>
<evidence type="ECO:0000256" key="4">
    <source>
        <dbReference type="ARBA" id="ARBA00023157"/>
    </source>
</evidence>
<dbReference type="Gene3D" id="2.10.25.160">
    <property type="entry name" value="Granulin"/>
    <property type="match status" value="2"/>
</dbReference>
<evidence type="ECO:0000313" key="7">
    <source>
        <dbReference type="Proteomes" id="UP000887013"/>
    </source>
</evidence>
<dbReference type="Proteomes" id="UP000887013">
    <property type="component" value="Unassembled WGS sequence"/>
</dbReference>
<evidence type="ECO:0000256" key="3">
    <source>
        <dbReference type="ARBA" id="ARBA00022525"/>
    </source>
</evidence>
<dbReference type="OrthoDB" id="6495485at2759"/>
<dbReference type="InterPro" id="IPR039036">
    <property type="entry name" value="Granulin_fam"/>
</dbReference>
<keyword evidence="4" id="KW-1015">Disulfide bond</keyword>
<evidence type="ECO:0000256" key="2">
    <source>
        <dbReference type="ARBA" id="ARBA00010093"/>
    </source>
</evidence>